<protein>
    <submittedName>
        <fullName evidence="2">Tyrosine-protein phosphatase</fullName>
    </submittedName>
</protein>
<dbReference type="InterPro" id="IPR029021">
    <property type="entry name" value="Prot-tyrosine_phosphatase-like"/>
</dbReference>
<dbReference type="PROSITE" id="PS00383">
    <property type="entry name" value="TYR_PHOSPHATASE_1"/>
    <property type="match status" value="1"/>
</dbReference>
<dbReference type="Proteomes" id="UP000831495">
    <property type="component" value="Chromosome"/>
</dbReference>
<evidence type="ECO:0000313" key="2">
    <source>
        <dbReference type="EMBL" id="UQS82534.1"/>
    </source>
</evidence>
<evidence type="ECO:0000313" key="3">
    <source>
        <dbReference type="Proteomes" id="UP000831495"/>
    </source>
</evidence>
<comment type="similarity">
    <text evidence="1">Belongs to the protein-tyrosine phosphatase family.</text>
</comment>
<proteinExistence type="inferred from homology"/>
<dbReference type="SUPFAM" id="SSF52799">
    <property type="entry name" value="(Phosphotyrosine protein) phosphatases II"/>
    <property type="match status" value="1"/>
</dbReference>
<gene>
    <name evidence="2" type="ORF">MOO45_02470</name>
</gene>
<dbReference type="Gene3D" id="3.90.190.10">
    <property type="entry name" value="Protein tyrosine phosphatase superfamily"/>
    <property type="match status" value="1"/>
</dbReference>
<sequence>MIDNKPVNFRDIGGINVANGTLKAGIFLRSGQLVDLNDATVDFLTDTCQLQTIYDFRSTKETTEMPDTTVPNTQWKHLDILADATANYASMNKMVENSGNAHQHMLETYEQLIVSSSAQTGYQTFMNDLIQEPKTILFHCFAGKDRTGFAAALILKVAGASDETIMDDYLLTNKLRQQANQEMLETYRDQITEQQAKEMMVALQVAPEYLLRAKETIQQEFGTFDNYLHQGLHLVNDYTEQFRKLYVK</sequence>
<dbReference type="PANTHER" id="PTHR31126:SF1">
    <property type="entry name" value="TYROSINE SPECIFIC PROTEIN PHOSPHATASES DOMAIN-CONTAINING PROTEIN"/>
    <property type="match status" value="1"/>
</dbReference>
<name>A0ABY4PA02_9LACO</name>
<dbReference type="EMBL" id="CP093366">
    <property type="protein sequence ID" value="UQS82534.1"/>
    <property type="molecule type" value="Genomic_DNA"/>
</dbReference>
<accession>A0ABY4PA02</accession>
<dbReference type="RefSeq" id="WP_249514812.1">
    <property type="nucleotide sequence ID" value="NZ_CP093366.1"/>
</dbReference>
<organism evidence="2 3">
    <name type="scientific">Bombilactobacillus folatiphilus</name>
    <dbReference type="NCBI Taxonomy" id="2923362"/>
    <lineage>
        <taxon>Bacteria</taxon>
        <taxon>Bacillati</taxon>
        <taxon>Bacillota</taxon>
        <taxon>Bacilli</taxon>
        <taxon>Lactobacillales</taxon>
        <taxon>Lactobacillaceae</taxon>
        <taxon>Bombilactobacillus</taxon>
    </lineage>
</organism>
<dbReference type="PANTHER" id="PTHR31126">
    <property type="entry name" value="TYROSINE-PROTEIN PHOSPHATASE"/>
    <property type="match status" value="1"/>
</dbReference>
<dbReference type="Pfam" id="PF13350">
    <property type="entry name" value="Y_phosphatase3"/>
    <property type="match status" value="1"/>
</dbReference>
<dbReference type="InterPro" id="IPR016130">
    <property type="entry name" value="Tyr_Pase_AS"/>
</dbReference>
<reference evidence="2" key="1">
    <citation type="journal article" date="2022" name="Int. J. Syst. Evol. Microbiol.">
        <title>Apilactobacillus apisilvae sp. nov., Nicolia spurrieriana gen. nov. sp. nov., Bombilactobacillus folatiphilus sp. nov. and Bombilactobacillus thymidiniphilus sp. nov., four new lactic acid bacterial isolates from stingless bees Tetragonula carbonaria and Austroplebeia australis.</title>
        <authorList>
            <person name="Oliphant S.A."/>
            <person name="Watson-Haigh N.S."/>
            <person name="Sumby K.M."/>
            <person name="Gardner J."/>
            <person name="Groom S."/>
            <person name="Jiranek V."/>
        </authorList>
    </citation>
    <scope>NUCLEOTIDE SEQUENCE</scope>
    <source>
        <strain evidence="2">SG4_D2</strain>
    </source>
</reference>
<evidence type="ECO:0000256" key="1">
    <source>
        <dbReference type="ARBA" id="ARBA00009580"/>
    </source>
</evidence>
<dbReference type="InterPro" id="IPR026893">
    <property type="entry name" value="Tyr/Ser_Pase_IphP-type"/>
</dbReference>
<keyword evidence="3" id="KW-1185">Reference proteome</keyword>